<comment type="caution">
    <text evidence="1">The sequence shown here is derived from an EMBL/GenBank/DDBJ whole genome shotgun (WGS) entry which is preliminary data.</text>
</comment>
<dbReference type="AlphaFoldDB" id="X6LKZ9"/>
<keyword evidence="2" id="KW-1185">Reference proteome</keyword>
<dbReference type="EMBL" id="ASPP01036818">
    <property type="protein sequence ID" value="ETO02046.1"/>
    <property type="molecule type" value="Genomic_DNA"/>
</dbReference>
<organism evidence="1 2">
    <name type="scientific">Reticulomyxa filosa</name>
    <dbReference type="NCBI Taxonomy" id="46433"/>
    <lineage>
        <taxon>Eukaryota</taxon>
        <taxon>Sar</taxon>
        <taxon>Rhizaria</taxon>
        <taxon>Retaria</taxon>
        <taxon>Foraminifera</taxon>
        <taxon>Monothalamids</taxon>
        <taxon>Reticulomyxidae</taxon>
        <taxon>Reticulomyxa</taxon>
    </lineage>
</organism>
<protein>
    <submittedName>
        <fullName evidence="1">Uncharacterized protein</fullName>
    </submittedName>
</protein>
<name>X6LKZ9_RETFI</name>
<evidence type="ECO:0000313" key="1">
    <source>
        <dbReference type="EMBL" id="ETO02046.1"/>
    </source>
</evidence>
<proteinExistence type="predicted"/>
<accession>X6LKZ9</accession>
<dbReference type="Proteomes" id="UP000023152">
    <property type="component" value="Unassembled WGS sequence"/>
</dbReference>
<evidence type="ECO:0000313" key="2">
    <source>
        <dbReference type="Proteomes" id="UP000023152"/>
    </source>
</evidence>
<sequence>MPTFSNEKKNLKQLSLIKFVSFFQSELSRKEEIQIIIQHWIRILDIKLGWIPDFDKLVIKYVMFFAVTAFLIDTFCPSSTLLKAFTLHKDCVNSIDYSIFDNFQLICFGSDYKTVRVLILKLQANSIIQYIRSCICVTFSISLSKQFNNMSFFLSLRKKAKNSQQKSNGDFNANLYLLFRRFCSYLWVNTHLI</sequence>
<reference evidence="1 2" key="1">
    <citation type="journal article" date="2013" name="Curr. Biol.">
        <title>The Genome of the Foraminiferan Reticulomyxa filosa.</title>
        <authorList>
            <person name="Glockner G."/>
            <person name="Hulsmann N."/>
            <person name="Schleicher M."/>
            <person name="Noegel A.A."/>
            <person name="Eichinger L."/>
            <person name="Gallinger C."/>
            <person name="Pawlowski J."/>
            <person name="Sierra R."/>
            <person name="Euteneuer U."/>
            <person name="Pillet L."/>
            <person name="Moustafa A."/>
            <person name="Platzer M."/>
            <person name="Groth M."/>
            <person name="Szafranski K."/>
            <person name="Schliwa M."/>
        </authorList>
    </citation>
    <scope>NUCLEOTIDE SEQUENCE [LARGE SCALE GENOMIC DNA]</scope>
</reference>
<gene>
    <name evidence="1" type="ORF">RFI_35389</name>
</gene>